<dbReference type="AlphaFoldDB" id="A0A6J4HBD4"/>
<name>A0A6J4HBD4_9ACTN</name>
<feature type="region of interest" description="Disordered" evidence="1">
    <location>
        <begin position="1"/>
        <end position="62"/>
    </location>
</feature>
<evidence type="ECO:0000256" key="1">
    <source>
        <dbReference type="SAM" id="MobiDB-lite"/>
    </source>
</evidence>
<evidence type="ECO:0000313" key="2">
    <source>
        <dbReference type="EMBL" id="CAA9219864.1"/>
    </source>
</evidence>
<feature type="non-terminal residue" evidence="2">
    <location>
        <position position="62"/>
    </location>
</feature>
<proteinExistence type="predicted"/>
<protein>
    <submittedName>
        <fullName evidence="2">Uncharacterized protein</fullName>
    </submittedName>
</protein>
<dbReference type="EMBL" id="CADCTB010000039">
    <property type="protein sequence ID" value="CAA9219864.1"/>
    <property type="molecule type" value="Genomic_DNA"/>
</dbReference>
<sequence length="62" mass="6875">CGHGPFSRSLVRPALRSPRPRRGFRPTTATSRSFGRSWAGPRPRSTPQRGPFTTQFSSFGVD</sequence>
<reference evidence="2" key="1">
    <citation type="submission" date="2020-02" db="EMBL/GenBank/DDBJ databases">
        <authorList>
            <person name="Meier V. D."/>
        </authorList>
    </citation>
    <scope>NUCLEOTIDE SEQUENCE</scope>
    <source>
        <strain evidence="2">AVDCRST_MAG10</strain>
    </source>
</reference>
<feature type="compositionally biased region" description="Polar residues" evidence="1">
    <location>
        <begin position="45"/>
        <end position="62"/>
    </location>
</feature>
<gene>
    <name evidence="2" type="ORF">AVDCRST_MAG10-616</name>
</gene>
<accession>A0A6J4HBD4</accession>
<organism evidence="2">
    <name type="scientific">uncultured Acidimicrobiales bacterium</name>
    <dbReference type="NCBI Taxonomy" id="310071"/>
    <lineage>
        <taxon>Bacteria</taxon>
        <taxon>Bacillati</taxon>
        <taxon>Actinomycetota</taxon>
        <taxon>Acidimicrobiia</taxon>
        <taxon>Acidimicrobiales</taxon>
        <taxon>environmental samples</taxon>
    </lineage>
</organism>
<feature type="non-terminal residue" evidence="2">
    <location>
        <position position="1"/>
    </location>
</feature>